<feature type="transmembrane region" description="Helical" evidence="1">
    <location>
        <begin position="7"/>
        <end position="25"/>
    </location>
</feature>
<accession>A0ABP3R615</accession>
<dbReference type="EMBL" id="BAAADS010000015">
    <property type="protein sequence ID" value="GAA0603351.1"/>
    <property type="molecule type" value="Genomic_DNA"/>
</dbReference>
<protein>
    <submittedName>
        <fullName evidence="2">Uncharacterized protein</fullName>
    </submittedName>
</protein>
<sequence>MSAKTKEYLKAGIIVLILILLIFTFNLPKDILFNLAIIIPIVIFLNEVFPHKNKTKGGRKREYITAILFFLIFATLTFIFDLPKKLYFFFGITAVSFIILYELFNLKNDKENTA</sequence>
<keyword evidence="1" id="KW-0812">Transmembrane</keyword>
<dbReference type="Proteomes" id="UP001500866">
    <property type="component" value="Unassembled WGS sequence"/>
</dbReference>
<proteinExistence type="predicted"/>
<gene>
    <name evidence="2" type="ORF">GCM10009001_20390</name>
</gene>
<evidence type="ECO:0000313" key="2">
    <source>
        <dbReference type="EMBL" id="GAA0603351.1"/>
    </source>
</evidence>
<keyword evidence="1" id="KW-0472">Membrane</keyword>
<comment type="caution">
    <text evidence="2">The sequence shown here is derived from an EMBL/GenBank/DDBJ whole genome shotgun (WGS) entry which is preliminary data.</text>
</comment>
<evidence type="ECO:0000256" key="1">
    <source>
        <dbReference type="SAM" id="Phobius"/>
    </source>
</evidence>
<feature type="transmembrane region" description="Helical" evidence="1">
    <location>
        <begin position="86"/>
        <end position="104"/>
    </location>
</feature>
<keyword evidence="3" id="KW-1185">Reference proteome</keyword>
<dbReference type="RefSeq" id="WP_343812692.1">
    <property type="nucleotide sequence ID" value="NZ_BAAADS010000015.1"/>
</dbReference>
<organism evidence="2 3">
    <name type="scientific">Virgibacillus siamensis</name>
    <dbReference type="NCBI Taxonomy" id="480071"/>
    <lineage>
        <taxon>Bacteria</taxon>
        <taxon>Bacillati</taxon>
        <taxon>Bacillota</taxon>
        <taxon>Bacilli</taxon>
        <taxon>Bacillales</taxon>
        <taxon>Bacillaceae</taxon>
        <taxon>Virgibacillus</taxon>
    </lineage>
</organism>
<feature type="transmembrane region" description="Helical" evidence="1">
    <location>
        <begin position="31"/>
        <end position="49"/>
    </location>
</feature>
<keyword evidence="1" id="KW-1133">Transmembrane helix</keyword>
<reference evidence="3" key="1">
    <citation type="journal article" date="2019" name="Int. J. Syst. Evol. Microbiol.">
        <title>The Global Catalogue of Microorganisms (GCM) 10K type strain sequencing project: providing services to taxonomists for standard genome sequencing and annotation.</title>
        <authorList>
            <consortium name="The Broad Institute Genomics Platform"/>
            <consortium name="The Broad Institute Genome Sequencing Center for Infectious Disease"/>
            <person name="Wu L."/>
            <person name="Ma J."/>
        </authorList>
    </citation>
    <scope>NUCLEOTIDE SEQUENCE [LARGE SCALE GENOMIC DNA]</scope>
    <source>
        <strain evidence="3">JCM 15395</strain>
    </source>
</reference>
<name>A0ABP3R615_9BACI</name>
<evidence type="ECO:0000313" key="3">
    <source>
        <dbReference type="Proteomes" id="UP001500866"/>
    </source>
</evidence>
<feature type="transmembrane region" description="Helical" evidence="1">
    <location>
        <begin position="61"/>
        <end position="80"/>
    </location>
</feature>